<evidence type="ECO:0000313" key="1">
    <source>
        <dbReference type="EMBL" id="EMS47326.1"/>
    </source>
</evidence>
<dbReference type="EMBL" id="KD262419">
    <property type="protein sequence ID" value="EMS47326.1"/>
    <property type="molecule type" value="Genomic_DNA"/>
</dbReference>
<accession>M7YKD2</accession>
<name>M7YKD2_TRIUA</name>
<proteinExistence type="predicted"/>
<gene>
    <name evidence="1" type="ORF">TRIUR3_20787</name>
</gene>
<sequence length="68" mass="7611">MEYQGAGQRALCSPRGCDLGEERVGRHMKDCEDQGFFFAGGKVETLLREHVAYILAAFLLSVLDTFQQ</sequence>
<organism evidence="1">
    <name type="scientific">Triticum urartu</name>
    <name type="common">Red wild einkorn</name>
    <name type="synonym">Crithodium urartu</name>
    <dbReference type="NCBI Taxonomy" id="4572"/>
    <lineage>
        <taxon>Eukaryota</taxon>
        <taxon>Viridiplantae</taxon>
        <taxon>Streptophyta</taxon>
        <taxon>Embryophyta</taxon>
        <taxon>Tracheophyta</taxon>
        <taxon>Spermatophyta</taxon>
        <taxon>Magnoliopsida</taxon>
        <taxon>Liliopsida</taxon>
        <taxon>Poales</taxon>
        <taxon>Poaceae</taxon>
        <taxon>BOP clade</taxon>
        <taxon>Pooideae</taxon>
        <taxon>Triticodae</taxon>
        <taxon>Triticeae</taxon>
        <taxon>Triticinae</taxon>
        <taxon>Triticum</taxon>
    </lineage>
</organism>
<dbReference type="AlphaFoldDB" id="M7YKD2"/>
<protein>
    <submittedName>
        <fullName evidence="1">Uncharacterized protein</fullName>
    </submittedName>
</protein>
<reference evidence="1" key="1">
    <citation type="journal article" date="2013" name="Nature">
        <title>Draft genome of the wheat A-genome progenitor Triticum urartu.</title>
        <authorList>
            <person name="Ling H.Q."/>
            <person name="Zhao S."/>
            <person name="Liu D."/>
            <person name="Wang J."/>
            <person name="Sun H."/>
            <person name="Zhang C."/>
            <person name="Fan H."/>
            <person name="Li D."/>
            <person name="Dong L."/>
            <person name="Tao Y."/>
            <person name="Gao C."/>
            <person name="Wu H."/>
            <person name="Li Y."/>
            <person name="Cui Y."/>
            <person name="Guo X."/>
            <person name="Zheng S."/>
            <person name="Wang B."/>
            <person name="Yu K."/>
            <person name="Liang Q."/>
            <person name="Yang W."/>
            <person name="Lou X."/>
            <person name="Chen J."/>
            <person name="Feng M."/>
            <person name="Jian J."/>
            <person name="Zhang X."/>
            <person name="Luo G."/>
            <person name="Jiang Y."/>
            <person name="Liu J."/>
            <person name="Wang Z."/>
            <person name="Sha Y."/>
            <person name="Zhang B."/>
            <person name="Wu H."/>
            <person name="Tang D."/>
            <person name="Shen Q."/>
            <person name="Xue P."/>
            <person name="Zou S."/>
            <person name="Wang X."/>
            <person name="Liu X."/>
            <person name="Wang F."/>
            <person name="Yang Y."/>
            <person name="An X."/>
            <person name="Dong Z."/>
            <person name="Zhang K."/>
            <person name="Zhang X."/>
            <person name="Luo M.C."/>
            <person name="Dvorak J."/>
            <person name="Tong Y."/>
            <person name="Wang J."/>
            <person name="Yang H."/>
            <person name="Li Z."/>
            <person name="Wang D."/>
            <person name="Zhang A."/>
            <person name="Wang J."/>
        </authorList>
    </citation>
    <scope>NUCLEOTIDE SEQUENCE</scope>
</reference>